<reference evidence="3" key="1">
    <citation type="submission" date="2017-04" db="EMBL/GenBank/DDBJ databases">
        <title>Plasmodium gonderi genome.</title>
        <authorList>
            <person name="Arisue N."/>
            <person name="Honma H."/>
            <person name="Kawai S."/>
            <person name="Tougan T."/>
            <person name="Tanabe K."/>
            <person name="Horii T."/>
        </authorList>
    </citation>
    <scope>NUCLEOTIDE SEQUENCE [LARGE SCALE GENOMIC DNA]</scope>
    <source>
        <strain evidence="3">ATCC 30045</strain>
    </source>
</reference>
<evidence type="ECO:0000313" key="3">
    <source>
        <dbReference type="Proteomes" id="UP000195521"/>
    </source>
</evidence>
<comment type="caution">
    <text evidence="2">The sequence shown here is derived from an EMBL/GenBank/DDBJ whole genome shotgun (WGS) entry which is preliminary data.</text>
</comment>
<proteinExistence type="predicted"/>
<feature type="compositionally biased region" description="Basic and acidic residues" evidence="1">
    <location>
        <begin position="285"/>
        <end position="296"/>
    </location>
</feature>
<dbReference type="GeneID" id="39746223"/>
<feature type="region of interest" description="Disordered" evidence="1">
    <location>
        <begin position="115"/>
        <end position="165"/>
    </location>
</feature>
<dbReference type="EMBL" id="BDQF01000004">
    <property type="protein sequence ID" value="GAW79512.1"/>
    <property type="molecule type" value="Genomic_DNA"/>
</dbReference>
<dbReference type="OrthoDB" id="385277at2759"/>
<feature type="region of interest" description="Disordered" evidence="1">
    <location>
        <begin position="321"/>
        <end position="350"/>
    </location>
</feature>
<keyword evidence="3" id="KW-1185">Reference proteome</keyword>
<organism evidence="2 3">
    <name type="scientific">Plasmodium gonderi</name>
    <dbReference type="NCBI Taxonomy" id="77519"/>
    <lineage>
        <taxon>Eukaryota</taxon>
        <taxon>Sar</taxon>
        <taxon>Alveolata</taxon>
        <taxon>Apicomplexa</taxon>
        <taxon>Aconoidasida</taxon>
        <taxon>Haemosporida</taxon>
        <taxon>Plasmodiidae</taxon>
        <taxon>Plasmodium</taxon>
        <taxon>Plasmodium (Plasmodium)</taxon>
    </lineage>
</organism>
<accession>A0A1Y1JFI6</accession>
<feature type="compositionally biased region" description="Polar residues" evidence="1">
    <location>
        <begin position="299"/>
        <end position="308"/>
    </location>
</feature>
<gene>
    <name evidence="2" type="ORF">PGO_041120</name>
</gene>
<feature type="compositionally biased region" description="Polar residues" evidence="1">
    <location>
        <begin position="260"/>
        <end position="278"/>
    </location>
</feature>
<name>A0A1Y1JFI6_PLAGO</name>
<sequence>MNLSIMIREGLEGSDSEKCQRGSKKYANNSAFYKTKLKKENSSKRKIKAVTKKYKNFNRILTDTTSITSSDKKGNKLRVLERFISQTNHKDSYGEKSYGNKFGLLSHLFSKGTLRRGSSKGSLHSGNLKGSLHSGSLKEKPRNGNSRHSTKKNLHGNARGSKLIKADRKLITPTEEKKKSYLINIPKNTPAKKNRNYYLPNLSNPIINAGKNNYKLSKLLTPSEKFGKKKKNKITKHFLGLKKGMNMMNGTNGKRKDDTGSGNSQNGRSNHQMGTKNEQPLGKTDSNDNVHEENGLHNDMQNDGSNSVGALASSLDKAQHRDELDNGENMNNMQKGYRKNGKSYEKMSKKAPGHVKEELFTAAPRDPYFTTGVYDASNDVLKEEMSYYDAQQVSASLLPGYKEVTFDGIGENRKINLYATGLNKLQINSMYCPNRFYEPYNYISHRSKAGPNEAYHLKNLNILNNYLFTSTDLSQGTIHKQSNIGVTYPYGVPFINIKKCRKT</sequence>
<evidence type="ECO:0000313" key="2">
    <source>
        <dbReference type="EMBL" id="GAW79512.1"/>
    </source>
</evidence>
<dbReference type="OMA" id="GTIHKQY"/>
<dbReference type="RefSeq" id="XP_028542101.1">
    <property type="nucleotide sequence ID" value="XM_028686300.1"/>
</dbReference>
<protein>
    <submittedName>
        <fullName evidence="2">Uncharacterized protein</fullName>
    </submittedName>
</protein>
<feature type="region of interest" description="Disordered" evidence="1">
    <location>
        <begin position="241"/>
        <end position="309"/>
    </location>
</feature>
<evidence type="ECO:0000256" key="1">
    <source>
        <dbReference type="SAM" id="MobiDB-lite"/>
    </source>
</evidence>
<dbReference type="Proteomes" id="UP000195521">
    <property type="component" value="Unassembled WGS sequence"/>
</dbReference>
<dbReference type="AlphaFoldDB" id="A0A1Y1JFI6"/>